<sequence length="39" mass="4122">MTSIRTFTDSCHCLGVSALATSQNLRSSQLCKLSGCTPC</sequence>
<reference evidence="1" key="1">
    <citation type="submission" date="2014-11" db="EMBL/GenBank/DDBJ databases">
        <authorList>
            <person name="Amaro Gonzalez C."/>
        </authorList>
    </citation>
    <scope>NUCLEOTIDE SEQUENCE</scope>
</reference>
<protein>
    <submittedName>
        <fullName evidence="1">Uncharacterized protein</fullName>
    </submittedName>
</protein>
<proteinExistence type="predicted"/>
<evidence type="ECO:0000313" key="1">
    <source>
        <dbReference type="EMBL" id="JAH47649.1"/>
    </source>
</evidence>
<name>A0A0E9T261_ANGAN</name>
<organism evidence="1">
    <name type="scientific">Anguilla anguilla</name>
    <name type="common">European freshwater eel</name>
    <name type="synonym">Muraena anguilla</name>
    <dbReference type="NCBI Taxonomy" id="7936"/>
    <lineage>
        <taxon>Eukaryota</taxon>
        <taxon>Metazoa</taxon>
        <taxon>Chordata</taxon>
        <taxon>Craniata</taxon>
        <taxon>Vertebrata</taxon>
        <taxon>Euteleostomi</taxon>
        <taxon>Actinopterygii</taxon>
        <taxon>Neopterygii</taxon>
        <taxon>Teleostei</taxon>
        <taxon>Anguilliformes</taxon>
        <taxon>Anguillidae</taxon>
        <taxon>Anguilla</taxon>
    </lineage>
</organism>
<reference evidence="1" key="2">
    <citation type="journal article" date="2015" name="Fish Shellfish Immunol.">
        <title>Early steps in the European eel (Anguilla anguilla)-Vibrio vulnificus interaction in the gills: Role of the RtxA13 toxin.</title>
        <authorList>
            <person name="Callol A."/>
            <person name="Pajuelo D."/>
            <person name="Ebbesson L."/>
            <person name="Teles M."/>
            <person name="MacKenzie S."/>
            <person name="Amaro C."/>
        </authorList>
    </citation>
    <scope>NUCLEOTIDE SEQUENCE</scope>
</reference>
<dbReference type="AlphaFoldDB" id="A0A0E9T261"/>
<accession>A0A0E9T261</accession>
<dbReference type="EMBL" id="GBXM01060928">
    <property type="protein sequence ID" value="JAH47649.1"/>
    <property type="molecule type" value="Transcribed_RNA"/>
</dbReference>